<keyword evidence="7" id="KW-0813">Transport</keyword>
<dbReference type="Proteomes" id="UP000326725">
    <property type="component" value="Unassembled WGS sequence"/>
</dbReference>
<dbReference type="EMBL" id="CABVOU010000039">
    <property type="protein sequence ID" value="VVZ96256.1"/>
    <property type="molecule type" value="Genomic_DNA"/>
</dbReference>
<dbReference type="Gene3D" id="3.30.420.270">
    <property type="match status" value="1"/>
</dbReference>
<comment type="similarity">
    <text evidence="2 7">Belongs to the ExbD/TolR family.</text>
</comment>
<gene>
    <name evidence="9" type="primary">exbD_2</name>
    <name evidence="9" type="ORF">HALO32_02352</name>
</gene>
<accession>A0A5K1I483</accession>
<dbReference type="GO" id="GO:0015031">
    <property type="term" value="P:protein transport"/>
    <property type="evidence" value="ECO:0007669"/>
    <property type="project" value="UniProtKB-KW"/>
</dbReference>
<keyword evidence="5 8" id="KW-1133">Transmembrane helix</keyword>
<dbReference type="Pfam" id="PF02472">
    <property type="entry name" value="ExbD"/>
    <property type="match status" value="1"/>
</dbReference>
<evidence type="ECO:0000256" key="1">
    <source>
        <dbReference type="ARBA" id="ARBA00004162"/>
    </source>
</evidence>
<name>A0A5K1I483_9GAMM</name>
<reference evidence="9 10" key="1">
    <citation type="submission" date="2019-09" db="EMBL/GenBank/DDBJ databases">
        <authorList>
            <person name="Criscuolo A."/>
        </authorList>
    </citation>
    <scope>NUCLEOTIDE SEQUENCE [LARGE SCALE GENOMIC DNA]</scope>
    <source>
        <strain evidence="10">3(2)</strain>
    </source>
</reference>
<evidence type="ECO:0000313" key="9">
    <source>
        <dbReference type="EMBL" id="VVZ96256.1"/>
    </source>
</evidence>
<evidence type="ECO:0000256" key="6">
    <source>
        <dbReference type="ARBA" id="ARBA00023136"/>
    </source>
</evidence>
<evidence type="ECO:0000256" key="4">
    <source>
        <dbReference type="ARBA" id="ARBA00022692"/>
    </source>
</evidence>
<evidence type="ECO:0000256" key="3">
    <source>
        <dbReference type="ARBA" id="ARBA00022475"/>
    </source>
</evidence>
<dbReference type="PANTHER" id="PTHR30558">
    <property type="entry name" value="EXBD MEMBRANE COMPONENT OF PMF-DRIVEN MACROMOLECULE IMPORT SYSTEM"/>
    <property type="match status" value="1"/>
</dbReference>
<dbReference type="PANTHER" id="PTHR30558:SF13">
    <property type="entry name" value="BIOPOLYMER TRANSPORT PROTEIN EXBD2"/>
    <property type="match status" value="1"/>
</dbReference>
<dbReference type="GO" id="GO:0005886">
    <property type="term" value="C:plasma membrane"/>
    <property type="evidence" value="ECO:0007669"/>
    <property type="project" value="UniProtKB-SubCell"/>
</dbReference>
<keyword evidence="10" id="KW-1185">Reference proteome</keyword>
<evidence type="ECO:0000256" key="7">
    <source>
        <dbReference type="RuleBase" id="RU003879"/>
    </source>
</evidence>
<sequence length="136" mass="14449">MRRRRSLGTEGGDAGEVNLTPMLDVVFIMLIFFIVTTSFIKESGVEIERPESSAASPQPDAQLMVAIAPEGTVWVDGRPVDVHRVGEEVAALVSGDGGVVIQADRTATTGLLIEVMDRIREAGIEDMAVAATRSGP</sequence>
<dbReference type="GO" id="GO:0022857">
    <property type="term" value="F:transmembrane transporter activity"/>
    <property type="evidence" value="ECO:0007669"/>
    <property type="project" value="InterPro"/>
</dbReference>
<keyword evidence="7" id="KW-0653">Protein transport</keyword>
<evidence type="ECO:0000256" key="2">
    <source>
        <dbReference type="ARBA" id="ARBA00005811"/>
    </source>
</evidence>
<dbReference type="RefSeq" id="WP_151444071.1">
    <property type="nucleotide sequence ID" value="NZ_CABVOU010000039.1"/>
</dbReference>
<dbReference type="AlphaFoldDB" id="A0A5K1I483"/>
<dbReference type="InterPro" id="IPR003400">
    <property type="entry name" value="ExbD"/>
</dbReference>
<evidence type="ECO:0000256" key="5">
    <source>
        <dbReference type="ARBA" id="ARBA00022989"/>
    </source>
</evidence>
<evidence type="ECO:0000313" key="10">
    <source>
        <dbReference type="Proteomes" id="UP000326725"/>
    </source>
</evidence>
<evidence type="ECO:0000256" key="8">
    <source>
        <dbReference type="SAM" id="Phobius"/>
    </source>
</evidence>
<keyword evidence="4 7" id="KW-0812">Transmembrane</keyword>
<keyword evidence="3" id="KW-1003">Cell membrane</keyword>
<protein>
    <submittedName>
        <fullName evidence="9">Biopolymer transport protein ExbD</fullName>
    </submittedName>
</protein>
<keyword evidence="6 8" id="KW-0472">Membrane</keyword>
<feature type="transmembrane region" description="Helical" evidence="8">
    <location>
        <begin position="21"/>
        <end position="40"/>
    </location>
</feature>
<comment type="subcellular location">
    <subcellularLocation>
        <location evidence="1">Cell membrane</location>
        <topology evidence="1">Single-pass membrane protein</topology>
    </subcellularLocation>
    <subcellularLocation>
        <location evidence="7">Cell membrane</location>
        <topology evidence="7">Single-pass type II membrane protein</topology>
    </subcellularLocation>
</comment>
<proteinExistence type="inferred from homology"/>
<organism evidence="9 10">
    <name type="scientific">Halomonas lysinitropha</name>
    <dbReference type="NCBI Taxonomy" id="2607506"/>
    <lineage>
        <taxon>Bacteria</taxon>
        <taxon>Pseudomonadati</taxon>
        <taxon>Pseudomonadota</taxon>
        <taxon>Gammaproteobacteria</taxon>
        <taxon>Oceanospirillales</taxon>
        <taxon>Halomonadaceae</taxon>
        <taxon>Halomonas</taxon>
    </lineage>
</organism>